<reference evidence="2" key="1">
    <citation type="submission" date="2022-03" db="EMBL/GenBank/DDBJ databases">
        <title>Draft genome sequence of Aduncisulcus paluster, a free-living microaerophilic Fornicata.</title>
        <authorList>
            <person name="Yuyama I."/>
            <person name="Kume K."/>
            <person name="Tamura T."/>
            <person name="Inagaki Y."/>
            <person name="Hashimoto T."/>
        </authorList>
    </citation>
    <scope>NUCLEOTIDE SEQUENCE</scope>
    <source>
        <strain evidence="2">NY0171</strain>
    </source>
</reference>
<dbReference type="CDD" id="cd00158">
    <property type="entry name" value="RHOD"/>
    <property type="match status" value="1"/>
</dbReference>
<dbReference type="PANTHER" id="PTHR43031">
    <property type="entry name" value="FAD-DEPENDENT OXIDOREDUCTASE"/>
    <property type="match status" value="1"/>
</dbReference>
<dbReference type="EMBL" id="BQXS01000473">
    <property type="protein sequence ID" value="GKT28774.1"/>
    <property type="molecule type" value="Genomic_DNA"/>
</dbReference>
<sequence length="120" mass="13422">MSRKLTRGVNVYQFQKFINNADYALVDVRSEQEYIGGHIPGSIHADMYDSSFGDIIVSQIPKDKKILVYCYSGARSARSMKSIEKLGYSEVINLSGGIRAWSSAGKPVERGSKRIERTDL</sequence>
<dbReference type="InterPro" id="IPR001763">
    <property type="entry name" value="Rhodanese-like_dom"/>
</dbReference>
<keyword evidence="3" id="KW-1185">Reference proteome</keyword>
<proteinExistence type="predicted"/>
<protein>
    <submittedName>
        <fullName evidence="2">Thioredoxin</fullName>
    </submittedName>
</protein>
<comment type="caution">
    <text evidence="2">The sequence shown here is derived from an EMBL/GenBank/DDBJ whole genome shotgun (WGS) entry which is preliminary data.</text>
</comment>
<dbReference type="InterPro" id="IPR050229">
    <property type="entry name" value="GlpE_sulfurtransferase"/>
</dbReference>
<dbReference type="SMART" id="SM00450">
    <property type="entry name" value="RHOD"/>
    <property type="match status" value="1"/>
</dbReference>
<dbReference type="InterPro" id="IPR036873">
    <property type="entry name" value="Rhodanese-like_dom_sf"/>
</dbReference>
<evidence type="ECO:0000313" key="2">
    <source>
        <dbReference type="EMBL" id="GKT28774.1"/>
    </source>
</evidence>
<name>A0ABQ5KBF4_9EUKA</name>
<accession>A0ABQ5KBF4</accession>
<dbReference type="PANTHER" id="PTHR43031:SF16">
    <property type="entry name" value="OXIDOREDUCTASE"/>
    <property type="match status" value="1"/>
</dbReference>
<organism evidence="2 3">
    <name type="scientific">Aduncisulcus paluster</name>
    <dbReference type="NCBI Taxonomy" id="2918883"/>
    <lineage>
        <taxon>Eukaryota</taxon>
        <taxon>Metamonada</taxon>
        <taxon>Carpediemonas-like organisms</taxon>
        <taxon>Aduncisulcus</taxon>
    </lineage>
</organism>
<dbReference type="PROSITE" id="PS50206">
    <property type="entry name" value="RHODANESE_3"/>
    <property type="match status" value="1"/>
</dbReference>
<feature type="domain" description="Rhodanese" evidence="1">
    <location>
        <begin position="19"/>
        <end position="110"/>
    </location>
</feature>
<dbReference type="SUPFAM" id="SSF52821">
    <property type="entry name" value="Rhodanese/Cell cycle control phosphatase"/>
    <property type="match status" value="1"/>
</dbReference>
<evidence type="ECO:0000259" key="1">
    <source>
        <dbReference type="PROSITE" id="PS50206"/>
    </source>
</evidence>
<dbReference type="Gene3D" id="3.40.250.10">
    <property type="entry name" value="Rhodanese-like domain"/>
    <property type="match status" value="1"/>
</dbReference>
<dbReference type="Pfam" id="PF00581">
    <property type="entry name" value="Rhodanese"/>
    <property type="match status" value="1"/>
</dbReference>
<dbReference type="Proteomes" id="UP001057375">
    <property type="component" value="Unassembled WGS sequence"/>
</dbReference>
<evidence type="ECO:0000313" key="3">
    <source>
        <dbReference type="Proteomes" id="UP001057375"/>
    </source>
</evidence>
<gene>
    <name evidence="2" type="ORF">ADUPG1_000855</name>
</gene>